<evidence type="ECO:0000256" key="2">
    <source>
        <dbReference type="ARBA" id="ARBA00008873"/>
    </source>
</evidence>
<dbReference type="PANTHER" id="PTHR11562">
    <property type="entry name" value="CATION EFFLUX PROTEIN/ ZINC TRANSPORTER"/>
    <property type="match status" value="1"/>
</dbReference>
<feature type="region of interest" description="Disordered" evidence="9">
    <location>
        <begin position="1"/>
        <end position="26"/>
    </location>
</feature>
<dbReference type="OrthoDB" id="9809646at2"/>
<dbReference type="GO" id="GO:0005886">
    <property type="term" value="C:plasma membrane"/>
    <property type="evidence" value="ECO:0007669"/>
    <property type="project" value="TreeGrafter"/>
</dbReference>
<dbReference type="EMBL" id="NFZT01000001">
    <property type="protein sequence ID" value="OWV32708.1"/>
    <property type="molecule type" value="Genomic_DNA"/>
</dbReference>
<feature type="transmembrane region" description="Helical" evidence="10">
    <location>
        <begin position="199"/>
        <end position="216"/>
    </location>
</feature>
<keyword evidence="8 10" id="KW-0472">Membrane</keyword>
<feature type="domain" description="Cation efflux protein cytoplasmic" evidence="12">
    <location>
        <begin position="231"/>
        <end position="304"/>
    </location>
</feature>
<dbReference type="RefSeq" id="WP_088711502.1">
    <property type="nucleotide sequence ID" value="NZ_NFZT01000001.1"/>
</dbReference>
<feature type="transmembrane region" description="Helical" evidence="10">
    <location>
        <begin position="137"/>
        <end position="158"/>
    </location>
</feature>
<evidence type="ECO:0000256" key="6">
    <source>
        <dbReference type="ARBA" id="ARBA00022989"/>
    </source>
</evidence>
<feature type="transmembrane region" description="Helical" evidence="10">
    <location>
        <begin position="62"/>
        <end position="83"/>
    </location>
</feature>
<evidence type="ECO:0000256" key="8">
    <source>
        <dbReference type="ARBA" id="ARBA00023136"/>
    </source>
</evidence>
<keyword evidence="14" id="KW-1185">Reference proteome</keyword>
<evidence type="ECO:0000259" key="11">
    <source>
        <dbReference type="Pfam" id="PF01545"/>
    </source>
</evidence>
<dbReference type="SUPFAM" id="SSF161111">
    <property type="entry name" value="Cation efflux protein transmembrane domain-like"/>
    <property type="match status" value="1"/>
</dbReference>
<dbReference type="SUPFAM" id="SSF160240">
    <property type="entry name" value="Cation efflux protein cytoplasmic domain-like"/>
    <property type="match status" value="1"/>
</dbReference>
<keyword evidence="5" id="KW-0862">Zinc</keyword>
<accession>A0A219B4K4</accession>
<evidence type="ECO:0000256" key="4">
    <source>
        <dbReference type="ARBA" id="ARBA00022692"/>
    </source>
</evidence>
<dbReference type="Pfam" id="PF01545">
    <property type="entry name" value="Cation_efflux"/>
    <property type="match status" value="1"/>
</dbReference>
<dbReference type="NCBIfam" id="TIGR01297">
    <property type="entry name" value="CDF"/>
    <property type="match status" value="1"/>
</dbReference>
<feature type="transmembrane region" description="Helical" evidence="10">
    <location>
        <begin position="103"/>
        <end position="125"/>
    </location>
</feature>
<dbReference type="InterPro" id="IPR036837">
    <property type="entry name" value="Cation_efflux_CTD_sf"/>
</dbReference>
<name>A0A219B4K4_9SPHN</name>
<evidence type="ECO:0000256" key="10">
    <source>
        <dbReference type="SAM" id="Phobius"/>
    </source>
</evidence>
<evidence type="ECO:0000256" key="9">
    <source>
        <dbReference type="SAM" id="MobiDB-lite"/>
    </source>
</evidence>
<reference evidence="14" key="1">
    <citation type="submission" date="2017-05" db="EMBL/GenBank/DDBJ databases">
        <authorList>
            <person name="Lin X."/>
        </authorList>
    </citation>
    <scope>NUCLEOTIDE SEQUENCE [LARGE SCALE GENOMIC DNA]</scope>
    <source>
        <strain evidence="14">JLT2012</strain>
    </source>
</reference>
<proteinExistence type="inferred from homology"/>
<gene>
    <name evidence="13" type="ORF">B5C34_04085</name>
</gene>
<dbReference type="InterPro" id="IPR002524">
    <property type="entry name" value="Cation_efflux"/>
</dbReference>
<organism evidence="13 14">
    <name type="scientific">Pacificimonas flava</name>
    <dbReference type="NCBI Taxonomy" id="1234595"/>
    <lineage>
        <taxon>Bacteria</taxon>
        <taxon>Pseudomonadati</taxon>
        <taxon>Pseudomonadota</taxon>
        <taxon>Alphaproteobacteria</taxon>
        <taxon>Sphingomonadales</taxon>
        <taxon>Sphingosinicellaceae</taxon>
        <taxon>Pacificimonas</taxon>
    </lineage>
</organism>
<dbReference type="InterPro" id="IPR027469">
    <property type="entry name" value="Cation_efflux_TMD_sf"/>
</dbReference>
<evidence type="ECO:0000256" key="3">
    <source>
        <dbReference type="ARBA" id="ARBA00022448"/>
    </source>
</evidence>
<dbReference type="PANTHER" id="PTHR11562:SF17">
    <property type="entry name" value="RE54080P-RELATED"/>
    <property type="match status" value="1"/>
</dbReference>
<keyword evidence="3" id="KW-0813">Transport</keyword>
<dbReference type="InterPro" id="IPR058533">
    <property type="entry name" value="Cation_efflux_TM"/>
</dbReference>
<evidence type="ECO:0000256" key="7">
    <source>
        <dbReference type="ARBA" id="ARBA00023065"/>
    </source>
</evidence>
<keyword evidence="4 10" id="KW-0812">Transmembrane</keyword>
<keyword evidence="5" id="KW-0864">Zinc transport</keyword>
<dbReference type="Proteomes" id="UP000198462">
    <property type="component" value="Unassembled WGS sequence"/>
</dbReference>
<dbReference type="Pfam" id="PF16916">
    <property type="entry name" value="ZT_dimer"/>
    <property type="match status" value="1"/>
</dbReference>
<dbReference type="Gene3D" id="1.20.1510.10">
    <property type="entry name" value="Cation efflux protein transmembrane domain"/>
    <property type="match status" value="1"/>
</dbReference>
<comment type="subcellular location">
    <subcellularLocation>
        <location evidence="1">Membrane</location>
        <topology evidence="1">Multi-pass membrane protein</topology>
    </subcellularLocation>
</comment>
<evidence type="ECO:0000259" key="12">
    <source>
        <dbReference type="Pfam" id="PF16916"/>
    </source>
</evidence>
<comment type="similarity">
    <text evidence="2">Belongs to the cation diffusion facilitator (CDF) transporter (TC 2.A.4) family. SLC30A subfamily.</text>
</comment>
<evidence type="ECO:0000313" key="14">
    <source>
        <dbReference type="Proteomes" id="UP000198462"/>
    </source>
</evidence>
<feature type="transmembrane region" description="Helical" evidence="10">
    <location>
        <begin position="35"/>
        <end position="56"/>
    </location>
</feature>
<evidence type="ECO:0000313" key="13">
    <source>
        <dbReference type="EMBL" id="OWV32708.1"/>
    </source>
</evidence>
<dbReference type="InterPro" id="IPR050681">
    <property type="entry name" value="CDF/SLC30A"/>
</dbReference>
<evidence type="ECO:0000256" key="5">
    <source>
        <dbReference type="ARBA" id="ARBA00022906"/>
    </source>
</evidence>
<dbReference type="InterPro" id="IPR027470">
    <property type="entry name" value="Cation_efflux_CTD"/>
</dbReference>
<dbReference type="GO" id="GO:0005385">
    <property type="term" value="F:zinc ion transmembrane transporter activity"/>
    <property type="evidence" value="ECO:0007669"/>
    <property type="project" value="TreeGrafter"/>
</dbReference>
<protein>
    <submittedName>
        <fullName evidence="13">Cation transporter</fullName>
    </submittedName>
</protein>
<keyword evidence="7" id="KW-0406">Ion transport</keyword>
<sequence>MGIGNDHTHEHAHSDGGHHGHDHHAPDVTARNARAVGIAALLTGGFMVAEFVGGLVSGSLALLADAGHMLTDFGALSLAWVGFRLAQRPADWKRTYGFDRFSVLVAFVNGITLFVIAGLVCWEAAERFAEPVPVQGVMMLAVAVLGLLVNLAALRLLAGGDKENLNIRAASLHVLGDLLGSVAAIAAAGVILLTGWSPIDPILSVLVALIILRGAWTVTKESAHILLEAAPPGLEGDRVVDDLEAVAGVTRIHHVHAWSISKKRPMVTLHAELSEAASSAEVKQALRTRLHDRFGVEHATIEVECSGEGGQEGCP</sequence>
<feature type="domain" description="Cation efflux protein transmembrane" evidence="11">
    <location>
        <begin position="38"/>
        <end position="227"/>
    </location>
</feature>
<evidence type="ECO:0000256" key="1">
    <source>
        <dbReference type="ARBA" id="ARBA00004141"/>
    </source>
</evidence>
<feature type="transmembrane region" description="Helical" evidence="10">
    <location>
        <begin position="170"/>
        <end position="193"/>
    </location>
</feature>
<keyword evidence="6 10" id="KW-1133">Transmembrane helix</keyword>
<comment type="caution">
    <text evidence="13">The sequence shown here is derived from an EMBL/GenBank/DDBJ whole genome shotgun (WGS) entry which is preliminary data.</text>
</comment>
<dbReference type="AlphaFoldDB" id="A0A219B4K4"/>